<dbReference type="Proteomes" id="UP000650081">
    <property type="component" value="Unassembled WGS sequence"/>
</dbReference>
<dbReference type="GO" id="GO:0009055">
    <property type="term" value="F:electron transfer activity"/>
    <property type="evidence" value="ECO:0007669"/>
    <property type="project" value="InterPro"/>
</dbReference>
<evidence type="ECO:0000313" key="1">
    <source>
        <dbReference type="EMBL" id="MBC6995378.1"/>
    </source>
</evidence>
<sequence>MRPIALLSLLFLFTACYYDNEEDLFQYVAQDPASCEVTVVTYSADVGPLLTTYCTRCHRVGRTDGNVNLEGYSRVLPYVNNGALLGTAGRQPGFPAMPPSGGSIPACDLQKLTAWIEAGALNN</sequence>
<name>A0A923PJP5_9BACT</name>
<proteinExistence type="predicted"/>
<gene>
    <name evidence="1" type="ORF">H9S92_14485</name>
</gene>
<evidence type="ECO:0008006" key="3">
    <source>
        <dbReference type="Google" id="ProtNLM"/>
    </source>
</evidence>
<dbReference type="PROSITE" id="PS51257">
    <property type="entry name" value="PROKAR_LIPOPROTEIN"/>
    <property type="match status" value="1"/>
</dbReference>
<dbReference type="SUPFAM" id="SSF46626">
    <property type="entry name" value="Cytochrome c"/>
    <property type="match status" value="1"/>
</dbReference>
<dbReference type="GO" id="GO:0020037">
    <property type="term" value="F:heme binding"/>
    <property type="evidence" value="ECO:0007669"/>
    <property type="project" value="InterPro"/>
</dbReference>
<keyword evidence="2" id="KW-1185">Reference proteome</keyword>
<dbReference type="EMBL" id="JACSIT010000135">
    <property type="protein sequence ID" value="MBC6995378.1"/>
    <property type="molecule type" value="Genomic_DNA"/>
</dbReference>
<protein>
    <recommendedName>
        <fullName evidence="3">Cytochrome c domain-containing protein</fullName>
    </recommendedName>
</protein>
<accession>A0A923PJP5</accession>
<dbReference type="RefSeq" id="WP_187467412.1">
    <property type="nucleotide sequence ID" value="NZ_JACSIT010000135.1"/>
</dbReference>
<organism evidence="1 2">
    <name type="scientific">Neolewinella lacunae</name>
    <dbReference type="NCBI Taxonomy" id="1517758"/>
    <lineage>
        <taxon>Bacteria</taxon>
        <taxon>Pseudomonadati</taxon>
        <taxon>Bacteroidota</taxon>
        <taxon>Saprospiria</taxon>
        <taxon>Saprospirales</taxon>
        <taxon>Lewinellaceae</taxon>
        <taxon>Neolewinella</taxon>
    </lineage>
</organism>
<reference evidence="1" key="1">
    <citation type="submission" date="2020-08" db="EMBL/GenBank/DDBJ databases">
        <title>Lewinella bacteria from marine environments.</title>
        <authorList>
            <person name="Zhong Y."/>
        </authorList>
    </citation>
    <scope>NUCLEOTIDE SEQUENCE</scope>
    <source>
        <strain evidence="1">KCTC 42187</strain>
    </source>
</reference>
<dbReference type="AlphaFoldDB" id="A0A923PJP5"/>
<dbReference type="InterPro" id="IPR036909">
    <property type="entry name" value="Cyt_c-like_dom_sf"/>
</dbReference>
<evidence type="ECO:0000313" key="2">
    <source>
        <dbReference type="Proteomes" id="UP000650081"/>
    </source>
</evidence>
<comment type="caution">
    <text evidence="1">The sequence shown here is derived from an EMBL/GenBank/DDBJ whole genome shotgun (WGS) entry which is preliminary data.</text>
</comment>